<dbReference type="AlphaFoldDB" id="A0A9D2RA72"/>
<sequence length="117" mass="12998">MSSNVFYGIGEPLIQREEDTHVPAEAYLDLVKALGCGAYRSWMHLTEVLKDPSTPDPEAVSAHTRLPGWAVIFRIICLLCTGLPGPWTRFIPGSNPESSGQITQTITLIWWHGIPIR</sequence>
<dbReference type="Proteomes" id="UP000823850">
    <property type="component" value="Unassembled WGS sequence"/>
</dbReference>
<proteinExistence type="predicted"/>
<reference evidence="1" key="2">
    <citation type="submission" date="2021-04" db="EMBL/GenBank/DDBJ databases">
        <authorList>
            <person name="Gilroy R."/>
        </authorList>
    </citation>
    <scope>NUCLEOTIDE SEQUENCE</scope>
    <source>
        <strain evidence="1">ChiW19-6364</strain>
    </source>
</reference>
<evidence type="ECO:0000313" key="2">
    <source>
        <dbReference type="Proteomes" id="UP000823850"/>
    </source>
</evidence>
<dbReference type="EMBL" id="DWUX01000208">
    <property type="protein sequence ID" value="HJD40702.1"/>
    <property type="molecule type" value="Genomic_DNA"/>
</dbReference>
<evidence type="ECO:0000313" key="1">
    <source>
        <dbReference type="EMBL" id="HJD40702.1"/>
    </source>
</evidence>
<protein>
    <submittedName>
        <fullName evidence="1">Uncharacterized protein</fullName>
    </submittedName>
</protein>
<gene>
    <name evidence="1" type="ORF">H9913_11805</name>
</gene>
<reference evidence="1" key="1">
    <citation type="journal article" date="2021" name="PeerJ">
        <title>Extensive microbial diversity within the chicken gut microbiome revealed by metagenomics and culture.</title>
        <authorList>
            <person name="Gilroy R."/>
            <person name="Ravi A."/>
            <person name="Getino M."/>
            <person name="Pursley I."/>
            <person name="Horton D.L."/>
            <person name="Alikhan N.F."/>
            <person name="Baker D."/>
            <person name="Gharbi K."/>
            <person name="Hall N."/>
            <person name="Watson M."/>
            <person name="Adriaenssens E.M."/>
            <person name="Foster-Nyarko E."/>
            <person name="Jarju S."/>
            <person name="Secka A."/>
            <person name="Antonio M."/>
            <person name="Oren A."/>
            <person name="Chaudhuri R.R."/>
            <person name="La Ragione R."/>
            <person name="Hildebrand F."/>
            <person name="Pallen M.J."/>
        </authorList>
    </citation>
    <scope>NUCLEOTIDE SEQUENCE</scope>
    <source>
        <strain evidence="1">ChiW19-6364</strain>
    </source>
</reference>
<comment type="caution">
    <text evidence="1">The sequence shown here is derived from an EMBL/GenBank/DDBJ whole genome shotgun (WGS) entry which is preliminary data.</text>
</comment>
<name>A0A9D2RA72_9FIRM</name>
<organism evidence="1 2">
    <name type="scientific">Candidatus Blautia stercoripullorum</name>
    <dbReference type="NCBI Taxonomy" id="2838502"/>
    <lineage>
        <taxon>Bacteria</taxon>
        <taxon>Bacillati</taxon>
        <taxon>Bacillota</taxon>
        <taxon>Clostridia</taxon>
        <taxon>Lachnospirales</taxon>
        <taxon>Lachnospiraceae</taxon>
        <taxon>Blautia</taxon>
    </lineage>
</organism>
<accession>A0A9D2RA72</accession>